<name>A0A326RQ53_9BACT</name>
<dbReference type="OrthoDB" id="9798250at2"/>
<dbReference type="Proteomes" id="UP000248917">
    <property type="component" value="Unassembled WGS sequence"/>
</dbReference>
<evidence type="ECO:0000313" key="1">
    <source>
        <dbReference type="EMBL" id="PZV80270.1"/>
    </source>
</evidence>
<dbReference type="SUPFAM" id="SSF53448">
    <property type="entry name" value="Nucleotide-diphospho-sugar transferases"/>
    <property type="match status" value="1"/>
</dbReference>
<sequence>MNTKGLIIFQKNPVLGKVKTRLAKTIGDEAALSVYQALVDLTKANAKTFNAQILVYYSDFIPDLEAEDYWVQRIQKGKDLGERMRGAFQDTFGSGMEKVLIIGTDCPEVTVEVLDLASRKLDSSDVVIGPAIDGGYYLLGMRKFCPELFDQIAWSTDQVLAQTIEVAQKHQLSVSFLPEFYDIDTIDELNKFVSQYPEYAYLSESEVTKK</sequence>
<evidence type="ECO:0000313" key="2">
    <source>
        <dbReference type="Proteomes" id="UP000248917"/>
    </source>
</evidence>
<dbReference type="EMBL" id="QKTX01000012">
    <property type="protein sequence ID" value="PZV80270.1"/>
    <property type="molecule type" value="Genomic_DNA"/>
</dbReference>
<dbReference type="Pfam" id="PF09837">
    <property type="entry name" value="DUF2064"/>
    <property type="match status" value="1"/>
</dbReference>
<dbReference type="NCBIfam" id="TIGR04282">
    <property type="entry name" value="glyco_like_cofC"/>
    <property type="match status" value="1"/>
</dbReference>
<accession>A0A326RQ53</accession>
<keyword evidence="2" id="KW-1185">Reference proteome</keyword>
<dbReference type="InterPro" id="IPR029044">
    <property type="entry name" value="Nucleotide-diphossugar_trans"/>
</dbReference>
<dbReference type="AlphaFoldDB" id="A0A326RQ53"/>
<dbReference type="RefSeq" id="WP_111393837.1">
    <property type="nucleotide sequence ID" value="NZ_QKTX01000012.1"/>
</dbReference>
<gene>
    <name evidence="1" type="ORF">CLV31_11235</name>
</gene>
<reference evidence="1 2" key="1">
    <citation type="submission" date="2018-06" db="EMBL/GenBank/DDBJ databases">
        <title>Genomic Encyclopedia of Archaeal and Bacterial Type Strains, Phase II (KMG-II): from individual species to whole genera.</title>
        <authorList>
            <person name="Goeker M."/>
        </authorList>
    </citation>
    <scope>NUCLEOTIDE SEQUENCE [LARGE SCALE GENOMIC DNA]</scope>
    <source>
        <strain evidence="1 2">T4</strain>
    </source>
</reference>
<dbReference type="PANTHER" id="PTHR36529">
    <property type="entry name" value="SLL1095 PROTEIN"/>
    <property type="match status" value="1"/>
</dbReference>
<comment type="caution">
    <text evidence="1">The sequence shown here is derived from an EMBL/GenBank/DDBJ whole genome shotgun (WGS) entry which is preliminary data.</text>
</comment>
<dbReference type="PANTHER" id="PTHR36529:SF1">
    <property type="entry name" value="GLYCOSYLTRANSFERASE"/>
    <property type="match status" value="1"/>
</dbReference>
<protein>
    <recommendedName>
        <fullName evidence="3">Glycosyltransferase A (GT-A) superfamily protein (DUF2064 family)</fullName>
    </recommendedName>
</protein>
<evidence type="ECO:0008006" key="3">
    <source>
        <dbReference type="Google" id="ProtNLM"/>
    </source>
</evidence>
<organism evidence="1 2">
    <name type="scientific">Algoriphagus aquaeductus</name>
    <dbReference type="NCBI Taxonomy" id="475299"/>
    <lineage>
        <taxon>Bacteria</taxon>
        <taxon>Pseudomonadati</taxon>
        <taxon>Bacteroidota</taxon>
        <taxon>Cytophagia</taxon>
        <taxon>Cytophagales</taxon>
        <taxon>Cyclobacteriaceae</taxon>
        <taxon>Algoriphagus</taxon>
    </lineage>
</organism>
<proteinExistence type="predicted"/>
<dbReference type="Gene3D" id="3.90.550.10">
    <property type="entry name" value="Spore Coat Polysaccharide Biosynthesis Protein SpsA, Chain A"/>
    <property type="match status" value="1"/>
</dbReference>
<dbReference type="InterPro" id="IPR018641">
    <property type="entry name" value="Trfase_1_rSAM/seldom-assoc"/>
</dbReference>